<dbReference type="Pfam" id="PF10761">
    <property type="entry name" value="DUF2590"/>
    <property type="match status" value="1"/>
</dbReference>
<proteinExistence type="predicted"/>
<protein>
    <recommendedName>
        <fullName evidence="3">DUF2590 family protein</fullName>
    </recommendedName>
</protein>
<evidence type="ECO:0000313" key="2">
    <source>
        <dbReference type="Proteomes" id="UP000439123"/>
    </source>
</evidence>
<dbReference type="AlphaFoldDB" id="A0A653L0U6"/>
<dbReference type="InterPro" id="IPR019697">
    <property type="entry name" value="Phage_HP1_Orf28"/>
</dbReference>
<reference evidence="1 2" key="1">
    <citation type="submission" date="2019-10" db="EMBL/GenBank/DDBJ databases">
        <authorList>
            <person name="Karimi E."/>
        </authorList>
    </citation>
    <scope>NUCLEOTIDE SEQUENCE [LARGE SCALE GENOMIC DNA]</scope>
    <source>
        <strain evidence="1">Aeromonas sp. 8C</strain>
    </source>
</reference>
<dbReference type="Proteomes" id="UP000439123">
    <property type="component" value="Unassembled WGS sequence"/>
</dbReference>
<evidence type="ECO:0008006" key="3">
    <source>
        <dbReference type="Google" id="ProtNLM"/>
    </source>
</evidence>
<sequence length="112" mass="12754">MSEPLNREPKYIDILVVNGAWLLDAGGQPRYTRDRHSIGQDIKHRIMESGLARKLIGERSPTLRADVMTEIELLVENDERLVPGTIVIREEAPERVLVTARTYEFGDLEVTL</sequence>
<evidence type="ECO:0000313" key="1">
    <source>
        <dbReference type="EMBL" id="VXA85104.1"/>
    </source>
</evidence>
<organism evidence="1 2">
    <name type="scientific">Aeromonas veronii</name>
    <dbReference type="NCBI Taxonomy" id="654"/>
    <lineage>
        <taxon>Bacteria</taxon>
        <taxon>Pseudomonadati</taxon>
        <taxon>Pseudomonadota</taxon>
        <taxon>Gammaproteobacteria</taxon>
        <taxon>Aeromonadales</taxon>
        <taxon>Aeromonadaceae</taxon>
        <taxon>Aeromonas</taxon>
    </lineage>
</organism>
<dbReference type="EMBL" id="CABWLC010000012">
    <property type="protein sequence ID" value="VXA85104.1"/>
    <property type="molecule type" value="Genomic_DNA"/>
</dbReference>
<gene>
    <name evidence="1" type="ORF">AERO8C_20254</name>
</gene>
<accession>A0A653L0U6</accession>
<dbReference type="RefSeq" id="WP_159157162.1">
    <property type="nucleotide sequence ID" value="NZ_CAWQPZ010000040.1"/>
</dbReference>
<name>A0A653L0U6_AERVE</name>